<dbReference type="AlphaFoldDB" id="A0A834AEV9"/>
<evidence type="ECO:0000313" key="3">
    <source>
        <dbReference type="Proteomes" id="UP000664940"/>
    </source>
</evidence>
<name>A0A834AEV9_9CHIR</name>
<dbReference type="EMBL" id="JABVXQ010000005">
    <property type="protein sequence ID" value="KAF6109679.1"/>
    <property type="molecule type" value="Genomic_DNA"/>
</dbReference>
<comment type="caution">
    <text evidence="2">The sequence shown here is derived from an EMBL/GenBank/DDBJ whole genome shotgun (WGS) entry which is preliminary data.</text>
</comment>
<gene>
    <name evidence="2" type="ORF">HJG60_010910</name>
</gene>
<evidence type="ECO:0000313" key="2">
    <source>
        <dbReference type="EMBL" id="KAF6109679.1"/>
    </source>
</evidence>
<dbReference type="Proteomes" id="UP000664940">
    <property type="component" value="Unassembled WGS sequence"/>
</dbReference>
<protein>
    <submittedName>
        <fullName evidence="2">Uncharacterized protein</fullName>
    </submittedName>
</protein>
<reference evidence="2 3" key="1">
    <citation type="journal article" date="2020" name="Nature">
        <title>Six reference-quality genomes reveal evolution of bat adaptations.</title>
        <authorList>
            <person name="Jebb D."/>
            <person name="Huang Z."/>
            <person name="Pippel M."/>
            <person name="Hughes G.M."/>
            <person name="Lavrichenko K."/>
            <person name="Devanna P."/>
            <person name="Winkler S."/>
            <person name="Jermiin L.S."/>
            <person name="Skirmuntt E.C."/>
            <person name="Katzourakis A."/>
            <person name="Burkitt-Gray L."/>
            <person name="Ray D.A."/>
            <person name="Sullivan K.A.M."/>
            <person name="Roscito J.G."/>
            <person name="Kirilenko B.M."/>
            <person name="Davalos L.M."/>
            <person name="Corthals A.P."/>
            <person name="Power M.L."/>
            <person name="Jones G."/>
            <person name="Ransome R.D."/>
            <person name="Dechmann D.K.N."/>
            <person name="Locatelli A.G."/>
            <person name="Puechmaille S.J."/>
            <person name="Fedrigo O."/>
            <person name="Jarvis E.D."/>
            <person name="Hiller M."/>
            <person name="Vernes S.C."/>
            <person name="Myers E.W."/>
            <person name="Teeling E.C."/>
        </authorList>
    </citation>
    <scope>NUCLEOTIDE SEQUENCE [LARGE SCALE GENOMIC DNA]</scope>
    <source>
        <strain evidence="2">Bat1K_MPI-CBG_1</strain>
    </source>
</reference>
<feature type="region of interest" description="Disordered" evidence="1">
    <location>
        <begin position="110"/>
        <end position="136"/>
    </location>
</feature>
<accession>A0A834AEV9</accession>
<organism evidence="2 3">
    <name type="scientific">Phyllostomus discolor</name>
    <name type="common">pale spear-nosed bat</name>
    <dbReference type="NCBI Taxonomy" id="89673"/>
    <lineage>
        <taxon>Eukaryota</taxon>
        <taxon>Metazoa</taxon>
        <taxon>Chordata</taxon>
        <taxon>Craniata</taxon>
        <taxon>Vertebrata</taxon>
        <taxon>Euteleostomi</taxon>
        <taxon>Mammalia</taxon>
        <taxon>Eutheria</taxon>
        <taxon>Laurasiatheria</taxon>
        <taxon>Chiroptera</taxon>
        <taxon>Yangochiroptera</taxon>
        <taxon>Phyllostomidae</taxon>
        <taxon>Phyllostominae</taxon>
        <taxon>Phyllostomus</taxon>
    </lineage>
</organism>
<sequence length="136" mass="14457">MASLQGGFTEKIKYNDSCNKCKPDNGIVGLTLRQLGGAGGIAQLVGVLSSRSEGCKFNSQSGYMPGLQVQFPVRACMGGNQSMFLSLSLLSSPPHLSLSPPLLFSLSSLPPSSLSESNKKCPRVRIKKEKPLKADN</sequence>
<proteinExistence type="predicted"/>
<evidence type="ECO:0000256" key="1">
    <source>
        <dbReference type="SAM" id="MobiDB-lite"/>
    </source>
</evidence>